<dbReference type="Proteomes" id="UP000238701">
    <property type="component" value="Unassembled WGS sequence"/>
</dbReference>
<reference evidence="2" key="1">
    <citation type="submission" date="2018-02" db="EMBL/GenBank/DDBJ databases">
        <authorList>
            <person name="Hausmann B."/>
        </authorList>
    </citation>
    <scope>NUCLEOTIDE SEQUENCE [LARGE SCALE GENOMIC DNA]</scope>
    <source>
        <strain evidence="2">Peat soil MAG SbA1</strain>
    </source>
</reference>
<sequence>MCIQCEPENDHSCCRLSADLIEYLADQQHLTIPKLRARKVEHHLYAVWRDDDAGTAHCIEACCTVNAKNEYTSLYIVIDKAEIELNRMYALEDPREHDECLRIFGPDPFAYRDYAWRGALHRALDGHYREHPEVKDIHELERMFALEDRREANGDE</sequence>
<dbReference type="AlphaFoldDB" id="A0A2U3LD40"/>
<protein>
    <submittedName>
        <fullName evidence="1">Uncharacterized protein</fullName>
    </submittedName>
</protein>
<proteinExistence type="predicted"/>
<name>A0A2U3LD40_9BACT</name>
<evidence type="ECO:0000313" key="1">
    <source>
        <dbReference type="EMBL" id="SPF49854.1"/>
    </source>
</evidence>
<organism evidence="1 2">
    <name type="scientific">Candidatus Sulfotelmatobacter kueseliae</name>
    <dbReference type="NCBI Taxonomy" id="2042962"/>
    <lineage>
        <taxon>Bacteria</taxon>
        <taxon>Pseudomonadati</taxon>
        <taxon>Acidobacteriota</taxon>
        <taxon>Terriglobia</taxon>
        <taxon>Terriglobales</taxon>
        <taxon>Candidatus Korobacteraceae</taxon>
        <taxon>Candidatus Sulfotelmatobacter</taxon>
    </lineage>
</organism>
<accession>A0A2U3LD40</accession>
<evidence type="ECO:0000313" key="2">
    <source>
        <dbReference type="Proteomes" id="UP000238701"/>
    </source>
</evidence>
<dbReference type="EMBL" id="OMOD01000194">
    <property type="protein sequence ID" value="SPF49854.1"/>
    <property type="molecule type" value="Genomic_DNA"/>
</dbReference>
<gene>
    <name evidence="1" type="ORF">SBA1_950003</name>
</gene>